<accession>A0A814GY22</accession>
<dbReference type="Proteomes" id="UP000663879">
    <property type="component" value="Unassembled WGS sequence"/>
</dbReference>
<dbReference type="AlphaFoldDB" id="A0A814GY22"/>
<proteinExistence type="predicted"/>
<gene>
    <name evidence="3" type="ORF">OXX778_LOCUS16468</name>
</gene>
<dbReference type="InterPro" id="IPR002889">
    <property type="entry name" value="WSC_carb-bd"/>
</dbReference>
<comment type="caution">
    <text evidence="3">The sequence shown here is derived from an EMBL/GenBank/DDBJ whole genome shotgun (WGS) entry which is preliminary data.</text>
</comment>
<keyword evidence="4" id="KW-1185">Reference proteome</keyword>
<protein>
    <recommendedName>
        <fullName evidence="2">WSC domain-containing protein</fullName>
    </recommendedName>
</protein>
<reference evidence="3" key="1">
    <citation type="submission" date="2021-02" db="EMBL/GenBank/DDBJ databases">
        <authorList>
            <person name="Nowell W R."/>
        </authorList>
    </citation>
    <scope>NUCLEOTIDE SEQUENCE</scope>
    <source>
        <strain evidence="3">Ploen Becks lab</strain>
    </source>
</reference>
<dbReference type="EMBL" id="CAJNOC010003898">
    <property type="protein sequence ID" value="CAF1002279.1"/>
    <property type="molecule type" value="Genomic_DNA"/>
</dbReference>
<dbReference type="PROSITE" id="PS51212">
    <property type="entry name" value="WSC"/>
    <property type="match status" value="1"/>
</dbReference>
<feature type="domain" description="WSC" evidence="2">
    <location>
        <begin position="30"/>
        <end position="127"/>
    </location>
</feature>
<evidence type="ECO:0000313" key="3">
    <source>
        <dbReference type="EMBL" id="CAF1002279.1"/>
    </source>
</evidence>
<keyword evidence="1" id="KW-0732">Signal</keyword>
<dbReference type="Pfam" id="PF01822">
    <property type="entry name" value="WSC"/>
    <property type="match status" value="1"/>
</dbReference>
<evidence type="ECO:0000259" key="2">
    <source>
        <dbReference type="PROSITE" id="PS51212"/>
    </source>
</evidence>
<evidence type="ECO:0000256" key="1">
    <source>
        <dbReference type="SAM" id="SignalP"/>
    </source>
</evidence>
<feature type="chain" id="PRO_5032796214" description="WSC domain-containing protein" evidence="1">
    <location>
        <begin position="19"/>
        <end position="185"/>
    </location>
</feature>
<evidence type="ECO:0000313" key="4">
    <source>
        <dbReference type="Proteomes" id="UP000663879"/>
    </source>
</evidence>
<feature type="signal peptide" evidence="1">
    <location>
        <begin position="1"/>
        <end position="18"/>
    </location>
</feature>
<sequence length="185" mass="21584">MFILFLLLILIRFNAILLQGNDLVMNIYEDAEYIGCFRDTLDTSDLDYSEKIYDDFDENKCFENCRSKGFLFAGTRLINENSYLCLCGNKYGMFKRFGNADYCECKCKGNPTTFCGCFRDSRYYNRIYRILNRTKSYELVANYIGCFSNSFGIVPISSNTWATNRLFTKKCFETYNKNFSASFDG</sequence>
<organism evidence="3 4">
    <name type="scientific">Brachionus calyciflorus</name>
    <dbReference type="NCBI Taxonomy" id="104777"/>
    <lineage>
        <taxon>Eukaryota</taxon>
        <taxon>Metazoa</taxon>
        <taxon>Spiralia</taxon>
        <taxon>Gnathifera</taxon>
        <taxon>Rotifera</taxon>
        <taxon>Eurotatoria</taxon>
        <taxon>Monogononta</taxon>
        <taxon>Pseudotrocha</taxon>
        <taxon>Ploima</taxon>
        <taxon>Brachionidae</taxon>
        <taxon>Brachionus</taxon>
    </lineage>
</organism>
<name>A0A814GY22_9BILA</name>
<dbReference type="OrthoDB" id="5985073at2759"/>